<dbReference type="Proteomes" id="UP000565468">
    <property type="component" value="Unassembled WGS sequence"/>
</dbReference>
<sequence>MNRIKQGILLLCFLTQMLLVSGCEFRDIDLRLFIVAMGVDTVEDNPDVLKYTFKVAVPMGDPKSGEIKSLILTQVSSSIAKAAREIKSKVDKELDFGHCKTVLFGESYARRSIREMQEWTVRRRDTQLIMYPAVAVPDAETVLNISPATERIAGNAKALALSEEGTESPYIVKTYMFDVDRRIRDEGIDPFLPVIGIVEGGSPMLNINKVALLDKEKVRDILAPEDTKIFNLLHVRNLRTDLETMMHGNHYNLNVDRSRAVYQIITTEPGKGEIHYKITIGGNLEEKDDYNKLSHGELIELEKSFNESVAKDVETLLLKIRDTGTDPTGFGLRYFGTHWNNATEKQQWKDMYPGITFKVDVQVDIKGTGYSR</sequence>
<dbReference type="RefSeq" id="WP_169503185.1">
    <property type="nucleotide sequence ID" value="NZ_JABBPN010000001.1"/>
</dbReference>
<dbReference type="GO" id="GO:0009847">
    <property type="term" value="P:spore germination"/>
    <property type="evidence" value="ECO:0007669"/>
    <property type="project" value="InterPro"/>
</dbReference>
<feature type="domain" description="Spore germination GerAC-like C-terminal" evidence="8">
    <location>
        <begin position="209"/>
        <end position="369"/>
    </location>
</feature>
<evidence type="ECO:0000256" key="2">
    <source>
        <dbReference type="ARBA" id="ARBA00007886"/>
    </source>
</evidence>
<evidence type="ECO:0000256" key="5">
    <source>
        <dbReference type="ARBA" id="ARBA00023136"/>
    </source>
</evidence>
<keyword evidence="5" id="KW-0472">Membrane</keyword>
<evidence type="ECO:0000256" key="4">
    <source>
        <dbReference type="ARBA" id="ARBA00022729"/>
    </source>
</evidence>
<keyword evidence="6" id="KW-0564">Palmitate</keyword>
<accession>A0A848M0Q1</accession>
<evidence type="ECO:0000256" key="6">
    <source>
        <dbReference type="ARBA" id="ARBA00023139"/>
    </source>
</evidence>
<name>A0A848M0Q1_PAELE</name>
<dbReference type="PANTHER" id="PTHR35789:SF1">
    <property type="entry name" value="SPORE GERMINATION PROTEIN B3"/>
    <property type="match status" value="1"/>
</dbReference>
<dbReference type="PROSITE" id="PS51257">
    <property type="entry name" value="PROKAR_LIPOPROTEIN"/>
    <property type="match status" value="1"/>
</dbReference>
<dbReference type="Pfam" id="PF25198">
    <property type="entry name" value="Spore_GerAC_N"/>
    <property type="match status" value="1"/>
</dbReference>
<dbReference type="PANTHER" id="PTHR35789">
    <property type="entry name" value="SPORE GERMINATION PROTEIN B3"/>
    <property type="match status" value="1"/>
</dbReference>
<reference evidence="10 11" key="1">
    <citation type="submission" date="2020-04" db="EMBL/GenBank/DDBJ databases">
        <title>Paenibacillus algicola sp. nov., a novel marine bacterium producing alginate lyase.</title>
        <authorList>
            <person name="Huang H."/>
        </authorList>
    </citation>
    <scope>NUCLEOTIDE SEQUENCE [LARGE SCALE GENOMIC DNA]</scope>
    <source>
        <strain evidence="10 11">L7-75</strain>
    </source>
</reference>
<keyword evidence="7" id="KW-0449">Lipoprotein</keyword>
<dbReference type="Pfam" id="PF05504">
    <property type="entry name" value="Spore_GerAC"/>
    <property type="match status" value="1"/>
</dbReference>
<keyword evidence="11" id="KW-1185">Reference proteome</keyword>
<evidence type="ECO:0000256" key="7">
    <source>
        <dbReference type="ARBA" id="ARBA00023288"/>
    </source>
</evidence>
<organism evidence="10 11">
    <name type="scientific">Paenibacillus lemnae</name>
    <dbReference type="NCBI Taxonomy" id="1330551"/>
    <lineage>
        <taxon>Bacteria</taxon>
        <taxon>Bacillati</taxon>
        <taxon>Bacillota</taxon>
        <taxon>Bacilli</taxon>
        <taxon>Bacillales</taxon>
        <taxon>Paenibacillaceae</taxon>
        <taxon>Paenibacillus</taxon>
    </lineage>
</organism>
<comment type="subcellular location">
    <subcellularLocation>
        <location evidence="1">Membrane</location>
        <topology evidence="1">Lipid-anchor</topology>
    </subcellularLocation>
</comment>
<dbReference type="InterPro" id="IPR057336">
    <property type="entry name" value="GerAC_N"/>
</dbReference>
<dbReference type="EMBL" id="JABBPN010000001">
    <property type="protein sequence ID" value="NMO94498.1"/>
    <property type="molecule type" value="Genomic_DNA"/>
</dbReference>
<dbReference type="Gene3D" id="3.30.300.210">
    <property type="entry name" value="Nutrient germinant receptor protein C, domain 3"/>
    <property type="match status" value="1"/>
</dbReference>
<dbReference type="GO" id="GO:0016020">
    <property type="term" value="C:membrane"/>
    <property type="evidence" value="ECO:0007669"/>
    <property type="project" value="UniProtKB-SubCell"/>
</dbReference>
<comment type="caution">
    <text evidence="10">The sequence shown here is derived from an EMBL/GenBank/DDBJ whole genome shotgun (WGS) entry which is preliminary data.</text>
</comment>
<protein>
    <submittedName>
        <fullName evidence="10">Ger(X)C family spore germination protein</fullName>
    </submittedName>
</protein>
<evidence type="ECO:0000259" key="9">
    <source>
        <dbReference type="Pfam" id="PF25198"/>
    </source>
</evidence>
<evidence type="ECO:0000313" key="10">
    <source>
        <dbReference type="EMBL" id="NMO94498.1"/>
    </source>
</evidence>
<evidence type="ECO:0000259" key="8">
    <source>
        <dbReference type="Pfam" id="PF05504"/>
    </source>
</evidence>
<dbReference type="AlphaFoldDB" id="A0A848M0Q1"/>
<dbReference type="InterPro" id="IPR008844">
    <property type="entry name" value="Spore_GerAC-like"/>
</dbReference>
<evidence type="ECO:0000313" key="11">
    <source>
        <dbReference type="Proteomes" id="UP000565468"/>
    </source>
</evidence>
<feature type="domain" description="Spore germination protein N-terminal" evidence="9">
    <location>
        <begin position="26"/>
        <end position="196"/>
    </location>
</feature>
<evidence type="ECO:0000256" key="3">
    <source>
        <dbReference type="ARBA" id="ARBA00022544"/>
    </source>
</evidence>
<proteinExistence type="inferred from homology"/>
<evidence type="ECO:0000256" key="1">
    <source>
        <dbReference type="ARBA" id="ARBA00004635"/>
    </source>
</evidence>
<dbReference type="InterPro" id="IPR046953">
    <property type="entry name" value="Spore_GerAC-like_C"/>
</dbReference>
<dbReference type="NCBIfam" id="TIGR02887">
    <property type="entry name" value="spore_ger_x_C"/>
    <property type="match status" value="1"/>
</dbReference>
<gene>
    <name evidence="10" type="ORF">HII30_01685</name>
</gene>
<comment type="similarity">
    <text evidence="2">Belongs to the GerABKC lipoprotein family.</text>
</comment>
<dbReference type="InterPro" id="IPR038501">
    <property type="entry name" value="Spore_GerAC_C_sf"/>
</dbReference>
<keyword evidence="3" id="KW-0309">Germination</keyword>
<keyword evidence="4" id="KW-0732">Signal</keyword>